<keyword evidence="6" id="KW-1185">Reference proteome</keyword>
<gene>
    <name evidence="5" type="ORF">WDS16_28105</name>
</gene>
<keyword evidence="1" id="KW-0805">Transcription regulation</keyword>
<dbReference type="PROSITE" id="PS50995">
    <property type="entry name" value="HTH_MARR_2"/>
    <property type="match status" value="1"/>
</dbReference>
<proteinExistence type="predicted"/>
<keyword evidence="3" id="KW-0804">Transcription</keyword>
<dbReference type="PROSITE" id="PS01117">
    <property type="entry name" value="HTH_MARR_1"/>
    <property type="match status" value="1"/>
</dbReference>
<dbReference type="PANTHER" id="PTHR39515:SF2">
    <property type="entry name" value="HTH-TYPE TRANSCRIPTIONAL REGULATOR RV0880"/>
    <property type="match status" value="1"/>
</dbReference>
<evidence type="ECO:0000256" key="1">
    <source>
        <dbReference type="ARBA" id="ARBA00023015"/>
    </source>
</evidence>
<evidence type="ECO:0000256" key="3">
    <source>
        <dbReference type="ARBA" id="ARBA00023163"/>
    </source>
</evidence>
<dbReference type="Pfam" id="PF12802">
    <property type="entry name" value="MarR_2"/>
    <property type="match status" value="1"/>
</dbReference>
<dbReference type="InterPro" id="IPR036390">
    <property type="entry name" value="WH_DNA-bd_sf"/>
</dbReference>
<feature type="domain" description="HTH marR-type" evidence="4">
    <location>
        <begin position="10"/>
        <end position="143"/>
    </location>
</feature>
<dbReference type="RefSeq" id="WP_338889529.1">
    <property type="nucleotide sequence ID" value="NZ_CP147846.1"/>
</dbReference>
<dbReference type="EMBL" id="CP147846">
    <property type="protein sequence ID" value="WXG68985.1"/>
    <property type="molecule type" value="Genomic_DNA"/>
</dbReference>
<keyword evidence="2" id="KW-0238">DNA-binding</keyword>
<dbReference type="SMART" id="SM00347">
    <property type="entry name" value="HTH_MARR"/>
    <property type="match status" value="1"/>
</dbReference>
<evidence type="ECO:0000313" key="5">
    <source>
        <dbReference type="EMBL" id="WXG68985.1"/>
    </source>
</evidence>
<evidence type="ECO:0000259" key="4">
    <source>
        <dbReference type="PROSITE" id="PS50995"/>
    </source>
</evidence>
<dbReference type="InterPro" id="IPR000835">
    <property type="entry name" value="HTH_MarR-typ"/>
</dbReference>
<dbReference type="InterPro" id="IPR052526">
    <property type="entry name" value="HTH-type_Bedaq_tolerance"/>
</dbReference>
<dbReference type="Gene3D" id="1.10.287.100">
    <property type="match status" value="1"/>
</dbReference>
<sequence>MSTERLASNASELREAMLALTRRLRRQRPQHYLTPSQMQILGDVERSGGSSAPVDLAAMQGVRIQSLTSNLNSLEAEGLVTRSPDSNDRRRLLIRITDAGTALVAADREQRDSWLAQAMESELGQLERDILHLAAPILWKLARSPDNNVAVDLRPRSEEA</sequence>
<accession>A0ABZ2PIF8</accession>
<organism evidence="5 6">
    <name type="scientific">Rhodococcus sovatensis</name>
    <dbReference type="NCBI Taxonomy" id="1805840"/>
    <lineage>
        <taxon>Bacteria</taxon>
        <taxon>Bacillati</taxon>
        <taxon>Actinomycetota</taxon>
        <taxon>Actinomycetes</taxon>
        <taxon>Mycobacteriales</taxon>
        <taxon>Nocardiaceae</taxon>
        <taxon>Rhodococcus</taxon>
    </lineage>
</organism>
<protein>
    <submittedName>
        <fullName evidence="5">MarR family transcriptional regulator</fullName>
    </submittedName>
</protein>
<dbReference type="Proteomes" id="UP001432000">
    <property type="component" value="Chromosome"/>
</dbReference>
<name>A0ABZ2PIF8_9NOCA</name>
<reference evidence="5 6" key="1">
    <citation type="submission" date="2024-03" db="EMBL/GenBank/DDBJ databases">
        <title>Natural products discovery in diverse microorganisms through a two-stage MS feature dereplication strategy.</title>
        <authorList>
            <person name="Zhang R."/>
        </authorList>
    </citation>
    <scope>NUCLEOTIDE SEQUENCE [LARGE SCALE GENOMIC DNA]</scope>
    <source>
        <strain evidence="5 6">18930</strain>
    </source>
</reference>
<dbReference type="InterPro" id="IPR023187">
    <property type="entry name" value="Tscrpt_reg_MarR-type_CS"/>
</dbReference>
<dbReference type="Gene3D" id="1.10.10.10">
    <property type="entry name" value="Winged helix-like DNA-binding domain superfamily/Winged helix DNA-binding domain"/>
    <property type="match status" value="1"/>
</dbReference>
<evidence type="ECO:0000256" key="2">
    <source>
        <dbReference type="ARBA" id="ARBA00023125"/>
    </source>
</evidence>
<dbReference type="SUPFAM" id="SSF46785">
    <property type="entry name" value="Winged helix' DNA-binding domain"/>
    <property type="match status" value="1"/>
</dbReference>
<dbReference type="PRINTS" id="PR00598">
    <property type="entry name" value="HTHMARR"/>
</dbReference>
<evidence type="ECO:0000313" key="6">
    <source>
        <dbReference type="Proteomes" id="UP001432000"/>
    </source>
</evidence>
<dbReference type="InterPro" id="IPR036388">
    <property type="entry name" value="WH-like_DNA-bd_sf"/>
</dbReference>
<dbReference type="PANTHER" id="PTHR39515">
    <property type="entry name" value="CONSERVED PROTEIN"/>
    <property type="match status" value="1"/>
</dbReference>